<dbReference type="Gene3D" id="2.10.110.10">
    <property type="entry name" value="Cysteine Rich Protein"/>
    <property type="match status" value="2"/>
</dbReference>
<keyword evidence="4 5" id="KW-0440">LIM domain</keyword>
<evidence type="ECO:0000256" key="5">
    <source>
        <dbReference type="PROSITE-ProRule" id="PRU00125"/>
    </source>
</evidence>
<dbReference type="InterPro" id="IPR038269">
    <property type="entry name" value="SCAN_sf"/>
</dbReference>
<dbReference type="PROSITE" id="PS50023">
    <property type="entry name" value="LIM_DOMAIN_2"/>
    <property type="match status" value="2"/>
</dbReference>
<proteinExistence type="predicted"/>
<dbReference type="FunFam" id="2.10.110.10:FF:000025">
    <property type="entry name" value="Cysteine-rich protein 2"/>
    <property type="match status" value="2"/>
</dbReference>
<dbReference type="GO" id="GO:0046872">
    <property type="term" value="F:metal ion binding"/>
    <property type="evidence" value="ECO:0007669"/>
    <property type="project" value="UniProtKB-KW"/>
</dbReference>
<feature type="domain" description="LIM zinc-binding" evidence="7">
    <location>
        <begin position="575"/>
        <end position="641"/>
    </location>
</feature>
<dbReference type="Gene3D" id="1.10.4020.10">
    <property type="entry name" value="DNA breaking-rejoining enzymes"/>
    <property type="match status" value="1"/>
</dbReference>
<dbReference type="CDD" id="cd09401">
    <property type="entry name" value="LIM_TLP_like"/>
    <property type="match status" value="1"/>
</dbReference>
<feature type="domain" description="SCAN box" evidence="8">
    <location>
        <begin position="243"/>
        <end position="319"/>
    </location>
</feature>
<dbReference type="InterPro" id="IPR003309">
    <property type="entry name" value="SCAN_dom"/>
</dbReference>
<evidence type="ECO:0000256" key="3">
    <source>
        <dbReference type="ARBA" id="ARBA00022833"/>
    </source>
</evidence>
<dbReference type="PANTHER" id="PTHR46074">
    <property type="entry name" value="CYSTEINE-RICH PROTEIN CRIP FAMILY MEMBER"/>
    <property type="match status" value="1"/>
</dbReference>
<name>A0ABD1KIB8_9TELE</name>
<dbReference type="EMBL" id="JBHFQA010000005">
    <property type="protein sequence ID" value="KAL2098917.1"/>
    <property type="molecule type" value="Genomic_DNA"/>
</dbReference>
<dbReference type="PROSITE" id="PS00478">
    <property type="entry name" value="LIM_DOMAIN_1"/>
    <property type="match status" value="1"/>
</dbReference>
<evidence type="ECO:0000259" key="7">
    <source>
        <dbReference type="PROSITE" id="PS50023"/>
    </source>
</evidence>
<evidence type="ECO:0000313" key="10">
    <source>
        <dbReference type="Proteomes" id="UP001591681"/>
    </source>
</evidence>
<evidence type="ECO:0000256" key="1">
    <source>
        <dbReference type="ARBA" id="ARBA00022723"/>
    </source>
</evidence>
<feature type="compositionally biased region" description="Acidic residues" evidence="6">
    <location>
        <begin position="40"/>
        <end position="53"/>
    </location>
</feature>
<evidence type="ECO:0000313" key="9">
    <source>
        <dbReference type="EMBL" id="KAL2098917.1"/>
    </source>
</evidence>
<accession>A0ABD1KIB8</accession>
<keyword evidence="3 5" id="KW-0862">Zinc</keyword>
<dbReference type="PANTHER" id="PTHR46074:SF5">
    <property type="entry name" value="LIM DOMAIN-CONTAINING PROTEIN C"/>
    <property type="match status" value="1"/>
</dbReference>
<dbReference type="Proteomes" id="UP001591681">
    <property type="component" value="Unassembled WGS sequence"/>
</dbReference>
<dbReference type="PROSITE" id="PS50804">
    <property type="entry name" value="SCAN_BOX"/>
    <property type="match status" value="1"/>
</dbReference>
<feature type="domain" description="LIM zinc-binding" evidence="7">
    <location>
        <begin position="700"/>
        <end position="761"/>
    </location>
</feature>
<feature type="region of interest" description="Disordered" evidence="6">
    <location>
        <begin position="22"/>
        <end position="53"/>
    </location>
</feature>
<dbReference type="SUPFAM" id="SSF57716">
    <property type="entry name" value="Glucocorticoid receptor-like (DNA-binding domain)"/>
    <property type="match status" value="3"/>
</dbReference>
<evidence type="ECO:0000259" key="8">
    <source>
        <dbReference type="PROSITE" id="PS50804"/>
    </source>
</evidence>
<dbReference type="AlphaFoldDB" id="A0ABD1KIB8"/>
<gene>
    <name evidence="9" type="ORF">ACEWY4_005397</name>
</gene>
<keyword evidence="2" id="KW-0677">Repeat</keyword>
<evidence type="ECO:0000256" key="6">
    <source>
        <dbReference type="SAM" id="MobiDB-lite"/>
    </source>
</evidence>
<protein>
    <submittedName>
        <fullName evidence="9">Uncharacterized protein</fullName>
    </submittedName>
</protein>
<sequence length="784" mass="87274">MAFWWQRWDTVSNEDEAWCTTTTKQGENTLREMKRAEHPEGDEEWSSSSDDDSSLALQGLEHVMWRFMQQQQELDDRFEREMRAQDQRFKALQHQFSQLQAYVSSDPRDQLSPERPASPPPSRLPAAAANVPDRVSPGGGSIPSNPVTVLAHYSPTPPPMTWAAFTTSPFAEDEDIENCLTTFERIAMARQWPMDMWALYLVPLLTGKAHAAYVAMDSRDAQEYYKVKRAILTKFEIDSETYRQRFRSRQVLEGETPQELQARLRDLFEKWVCPRERSKEEVAELIILEQFLWMVNPELRTWIKKRNPQSATRAAELAQTYLSARRGQRGLQLGCVDAGARSEQGQMRDTGRAAAAFITGSVAGRAAFYTLCISTYSSSAGLHSGAAEGGRSAPLLVRNQSQSRPPDLEEPVHSCLLSFARLTAKRKPAGCRRLFAGLPEGGRRSGGSRRQRSRSNSSGAQTQQLSIRAQTQQLSIRAQAQQLSIRAQAQQLSIRAQTQQLSIRAQAQQLYIRAQTQQLSIRAQTQQLYIRAQTQQLSIRAQTQQLSIRAQTQQLSIRAQTQQLSIRAQAQQLSIRAQAQQLSIRAQAQQLTEKVTSLGKDWHKLCLKCERCNKILTAGGHAEHDGKPYCHKPCYAALFGPKGVNIGGAGSYVYDTPSNNTSAPAPAPVSAPKPEEKLASIPPKGPSKAGSVTTFAGEANLCPRCSKKVYFAEKVTSLGKDWHRPCLRCERCSKTLAAGSHAEHNGQPYCHKPCYAVLFGPKGVNTGGVGSYIYEAEPNTATQP</sequence>
<evidence type="ECO:0000256" key="4">
    <source>
        <dbReference type="ARBA" id="ARBA00023038"/>
    </source>
</evidence>
<dbReference type="SMART" id="SM00431">
    <property type="entry name" value="SCAN"/>
    <property type="match status" value="1"/>
</dbReference>
<dbReference type="Pfam" id="PF00412">
    <property type="entry name" value="LIM"/>
    <property type="match status" value="2"/>
</dbReference>
<feature type="region of interest" description="Disordered" evidence="6">
    <location>
        <begin position="434"/>
        <end position="465"/>
    </location>
</feature>
<dbReference type="CDD" id="cd09476">
    <property type="entry name" value="LIM1_TLP"/>
    <property type="match status" value="1"/>
</dbReference>
<feature type="region of interest" description="Disordered" evidence="6">
    <location>
        <begin position="660"/>
        <end position="689"/>
    </location>
</feature>
<dbReference type="InterPro" id="IPR001781">
    <property type="entry name" value="Znf_LIM"/>
</dbReference>
<evidence type="ECO:0000256" key="2">
    <source>
        <dbReference type="ARBA" id="ARBA00022737"/>
    </source>
</evidence>
<dbReference type="Pfam" id="PF02023">
    <property type="entry name" value="SCAN"/>
    <property type="match status" value="1"/>
</dbReference>
<feature type="region of interest" description="Disordered" evidence="6">
    <location>
        <begin position="104"/>
        <end position="141"/>
    </location>
</feature>
<dbReference type="SMART" id="SM00132">
    <property type="entry name" value="LIM"/>
    <property type="match status" value="2"/>
</dbReference>
<organism evidence="9 10">
    <name type="scientific">Coilia grayii</name>
    <name type="common">Gray's grenadier anchovy</name>
    <dbReference type="NCBI Taxonomy" id="363190"/>
    <lineage>
        <taxon>Eukaryota</taxon>
        <taxon>Metazoa</taxon>
        <taxon>Chordata</taxon>
        <taxon>Craniata</taxon>
        <taxon>Vertebrata</taxon>
        <taxon>Euteleostomi</taxon>
        <taxon>Actinopterygii</taxon>
        <taxon>Neopterygii</taxon>
        <taxon>Teleostei</taxon>
        <taxon>Clupei</taxon>
        <taxon>Clupeiformes</taxon>
        <taxon>Clupeoidei</taxon>
        <taxon>Engraulidae</taxon>
        <taxon>Coilinae</taxon>
        <taxon>Coilia</taxon>
    </lineage>
</organism>
<dbReference type="SUPFAM" id="SSF47353">
    <property type="entry name" value="Retrovirus capsid dimerization domain-like"/>
    <property type="match status" value="1"/>
</dbReference>
<keyword evidence="10" id="KW-1185">Reference proteome</keyword>
<comment type="caution">
    <text evidence="9">The sequence shown here is derived from an EMBL/GenBank/DDBJ whole genome shotgun (WGS) entry which is preliminary data.</text>
</comment>
<feature type="compositionally biased region" description="Basic and acidic residues" evidence="6">
    <location>
        <begin position="29"/>
        <end position="39"/>
    </location>
</feature>
<keyword evidence="1 5" id="KW-0479">Metal-binding</keyword>
<reference evidence="9 10" key="1">
    <citation type="submission" date="2024-09" db="EMBL/GenBank/DDBJ databases">
        <title>A chromosome-level genome assembly of Gray's grenadier anchovy, Coilia grayii.</title>
        <authorList>
            <person name="Fu Z."/>
        </authorList>
    </citation>
    <scope>NUCLEOTIDE SEQUENCE [LARGE SCALE GENOMIC DNA]</scope>
    <source>
        <strain evidence="9">G4</strain>
        <tissue evidence="9">Muscle</tissue>
    </source>
</reference>